<dbReference type="EMBL" id="LR134313">
    <property type="protein sequence ID" value="VEE99084.1"/>
    <property type="molecule type" value="Genomic_DNA"/>
</dbReference>
<reference evidence="2 3" key="1">
    <citation type="submission" date="2018-12" db="EMBL/GenBank/DDBJ databases">
        <authorList>
            <consortium name="Pathogen Informatics"/>
        </authorList>
    </citation>
    <scope>NUCLEOTIDE SEQUENCE [LARGE SCALE GENOMIC DNA]</scope>
    <source>
        <strain evidence="2 3">NCTC10296</strain>
    </source>
</reference>
<keyword evidence="1" id="KW-0812">Transmembrane</keyword>
<dbReference type="Proteomes" id="UP000279284">
    <property type="component" value="Chromosome"/>
</dbReference>
<dbReference type="KEGG" id="nci:NCTC10296_00160"/>
<organism evidence="2 3">
    <name type="scientific">Neisseria canis</name>
    <dbReference type="NCBI Taxonomy" id="493"/>
    <lineage>
        <taxon>Bacteria</taxon>
        <taxon>Pseudomonadati</taxon>
        <taxon>Pseudomonadota</taxon>
        <taxon>Betaproteobacteria</taxon>
        <taxon>Neisseriales</taxon>
        <taxon>Neisseriaceae</taxon>
        <taxon>Neisseria</taxon>
    </lineage>
</organism>
<dbReference type="AlphaFoldDB" id="A0A448D567"/>
<protein>
    <submittedName>
        <fullName evidence="2">Uncharacterized protein</fullName>
    </submittedName>
</protein>
<feature type="transmembrane region" description="Helical" evidence="1">
    <location>
        <begin position="17"/>
        <end position="36"/>
    </location>
</feature>
<accession>A0A448D567</accession>
<feature type="transmembrane region" description="Helical" evidence="1">
    <location>
        <begin position="42"/>
        <end position="61"/>
    </location>
</feature>
<gene>
    <name evidence="2" type="ORF">NCTC10296_00160</name>
</gene>
<keyword evidence="1" id="KW-0472">Membrane</keyword>
<proteinExistence type="predicted"/>
<keyword evidence="1" id="KW-1133">Transmembrane helix</keyword>
<evidence type="ECO:0000313" key="3">
    <source>
        <dbReference type="Proteomes" id="UP000279284"/>
    </source>
</evidence>
<evidence type="ECO:0000256" key="1">
    <source>
        <dbReference type="SAM" id="Phobius"/>
    </source>
</evidence>
<name>A0A448D567_9NEIS</name>
<keyword evidence="3" id="KW-1185">Reference proteome</keyword>
<evidence type="ECO:0000313" key="2">
    <source>
        <dbReference type="EMBL" id="VEE99084.1"/>
    </source>
</evidence>
<sequence>MFCRRVWSNQLQNRRDAWLILGCFINMEFLKLGIMLCLSENFQTGISVILIALNYILAGFLRY</sequence>